<accession>A0A080ZW99</accession>
<dbReference type="InterPro" id="IPR031825">
    <property type="entry name" value="RXLR"/>
</dbReference>
<evidence type="ECO:0000256" key="2">
    <source>
        <dbReference type="ARBA" id="ARBA00010400"/>
    </source>
</evidence>
<evidence type="ECO:0000256" key="4">
    <source>
        <dbReference type="ARBA" id="ARBA00022729"/>
    </source>
</evidence>
<protein>
    <recommendedName>
        <fullName evidence="8">RxLR effector protein</fullName>
    </recommendedName>
</protein>
<comment type="caution">
    <text evidence="6">The sequence shown here is derived from an EMBL/GenBank/DDBJ whole genome shotgun (WGS) entry which is preliminary data.</text>
</comment>
<gene>
    <name evidence="6" type="ORF">F444_12657</name>
</gene>
<keyword evidence="4 5" id="KW-0732">Signal</keyword>
<organism evidence="6 7">
    <name type="scientific">Phytophthora nicotianae P1976</name>
    <dbReference type="NCBI Taxonomy" id="1317066"/>
    <lineage>
        <taxon>Eukaryota</taxon>
        <taxon>Sar</taxon>
        <taxon>Stramenopiles</taxon>
        <taxon>Oomycota</taxon>
        <taxon>Peronosporomycetes</taxon>
        <taxon>Peronosporales</taxon>
        <taxon>Peronosporaceae</taxon>
        <taxon>Phytophthora</taxon>
    </lineage>
</organism>
<evidence type="ECO:0000313" key="6">
    <source>
        <dbReference type="EMBL" id="ETO70910.1"/>
    </source>
</evidence>
<name>A0A080ZW99_PHYNI</name>
<reference evidence="6 7" key="1">
    <citation type="submission" date="2013-11" db="EMBL/GenBank/DDBJ databases">
        <title>The Genome Sequence of Phytophthora parasitica P1976.</title>
        <authorList>
            <consortium name="The Broad Institute Genomics Platform"/>
            <person name="Russ C."/>
            <person name="Tyler B."/>
            <person name="Panabieres F."/>
            <person name="Shan W."/>
            <person name="Tripathy S."/>
            <person name="Grunwald N."/>
            <person name="Machado M."/>
            <person name="Johnson C.S."/>
            <person name="Walker B."/>
            <person name="Young S."/>
            <person name="Zeng Q."/>
            <person name="Gargeya S."/>
            <person name="Fitzgerald M."/>
            <person name="Haas B."/>
            <person name="Abouelleil A."/>
            <person name="Allen A.W."/>
            <person name="Alvarado L."/>
            <person name="Arachchi H.M."/>
            <person name="Berlin A.M."/>
            <person name="Chapman S.B."/>
            <person name="Gainer-Dewar J."/>
            <person name="Goldberg J."/>
            <person name="Griggs A."/>
            <person name="Gujja S."/>
            <person name="Hansen M."/>
            <person name="Howarth C."/>
            <person name="Imamovic A."/>
            <person name="Ireland A."/>
            <person name="Larimer J."/>
            <person name="McCowan C."/>
            <person name="Murphy C."/>
            <person name="Pearson M."/>
            <person name="Poon T.W."/>
            <person name="Priest M."/>
            <person name="Roberts A."/>
            <person name="Saif S."/>
            <person name="Shea T."/>
            <person name="Sisk P."/>
            <person name="Sykes S."/>
            <person name="Wortman J."/>
            <person name="Nusbaum C."/>
            <person name="Birren B."/>
        </authorList>
    </citation>
    <scope>NUCLEOTIDE SEQUENCE [LARGE SCALE GENOMIC DNA]</scope>
    <source>
        <strain evidence="6 7">P1976</strain>
    </source>
</reference>
<evidence type="ECO:0008006" key="8">
    <source>
        <dbReference type="Google" id="ProtNLM"/>
    </source>
</evidence>
<sequence>MRLSVNFLATVILFASTHSMSHAASTAAAANIISPGFRAHSLCVSFRDTPPTRMLRTDRTQDDELRAISINAPTPSKFVEWLFSPKVAAAKKLNLAEKFRVQKWVFKQKNSEYVFSKLGLNSGLDEVLTNPKLHLYAAYIDRFNKQNPTKKVSMLDMFTKTYGEEAVIKLLGMGTNDATIMKFTSRLRRELASSWVTSKKTADEIFSKLELDTTAYKIFTTPPANKEVTNSKIYLFAVYLDELNKHDSAKRVSMFEMLSKTYGEDGVANMVELGMKIPAMEKVSSGLRMDLLSKWYNSEESAEDVFKILKLDEAGYDLFATPQLNTLYAHIRQSYDRPPDDVMLDVLVGTYGYAGLSKIVILGQQRMDLFEKLPMKLENKMMNQWVGDKKSSNEVFKMLELNKGLDNLLTNPNLKMWESFRAKISSQNPEKVPPMISTVLKFYTVKDLSAMLEKAINVPATEKIAAKWQQELTAKIKR</sequence>
<dbReference type="AlphaFoldDB" id="A0A080ZW99"/>
<evidence type="ECO:0000313" key="7">
    <source>
        <dbReference type="Proteomes" id="UP000028582"/>
    </source>
</evidence>
<keyword evidence="3" id="KW-0964">Secreted</keyword>
<dbReference type="Proteomes" id="UP000028582">
    <property type="component" value="Unassembled WGS sequence"/>
</dbReference>
<evidence type="ECO:0000256" key="1">
    <source>
        <dbReference type="ARBA" id="ARBA00004613"/>
    </source>
</evidence>
<feature type="signal peptide" evidence="5">
    <location>
        <begin position="1"/>
        <end position="23"/>
    </location>
</feature>
<comment type="similarity">
    <text evidence="2">Belongs to the RxLR effector family.</text>
</comment>
<dbReference type="Pfam" id="PF16810">
    <property type="entry name" value="RXLR"/>
    <property type="match status" value="1"/>
</dbReference>
<feature type="chain" id="PRO_5001753504" description="RxLR effector protein" evidence="5">
    <location>
        <begin position="24"/>
        <end position="478"/>
    </location>
</feature>
<proteinExistence type="inferred from homology"/>
<evidence type="ECO:0000256" key="3">
    <source>
        <dbReference type="ARBA" id="ARBA00022525"/>
    </source>
</evidence>
<dbReference type="OrthoDB" id="127440at2759"/>
<dbReference type="EMBL" id="ANJA01002250">
    <property type="protein sequence ID" value="ETO70910.1"/>
    <property type="molecule type" value="Genomic_DNA"/>
</dbReference>
<comment type="subcellular location">
    <subcellularLocation>
        <location evidence="1">Secreted</location>
    </subcellularLocation>
</comment>
<evidence type="ECO:0000256" key="5">
    <source>
        <dbReference type="SAM" id="SignalP"/>
    </source>
</evidence>